<dbReference type="PANTHER" id="PTHR24067">
    <property type="entry name" value="UBIQUITIN-CONJUGATING ENZYME E2"/>
    <property type="match status" value="1"/>
</dbReference>
<name>A0A2N9HJX3_FAGSY</name>
<keyword evidence="1" id="KW-0812">Transmembrane</keyword>
<dbReference type="AlphaFoldDB" id="A0A2N9HJX3"/>
<feature type="transmembrane region" description="Helical" evidence="1">
    <location>
        <begin position="103"/>
        <end position="122"/>
    </location>
</feature>
<sequence length="321" mass="36211">MSTPARKRLMRDFKRLQQDPPAGISGAPQDNNIMLWNAVIFGPDDTPWDGVRLHHLSATLKKNFLFCIDISRKLPLTRFVGKMSFIGCGPFSRIVGDLGGMDLALFSFLTEFAFSVCSMGFLKNPQAFLRVLQTVIEITSYRFILFTAGFEAFRLCMSLVTLVSINSSLCLPADLMTAVQWLPKSRDSLPSTKPYSSSQINMSSFLTSLDRGSYSLSPFGTAMGMVIGFLSHFSIFHASWLLTVVFELLCRSLLREQYQNSWFPVECRAGMSWRCLNNLKMVFQLLLSRWRRWHAATLLFFSKIGHGVGSTTSSYAVNFSF</sequence>
<evidence type="ECO:0000256" key="1">
    <source>
        <dbReference type="SAM" id="Phobius"/>
    </source>
</evidence>
<organism evidence="3">
    <name type="scientific">Fagus sylvatica</name>
    <name type="common">Beechnut</name>
    <dbReference type="NCBI Taxonomy" id="28930"/>
    <lineage>
        <taxon>Eukaryota</taxon>
        <taxon>Viridiplantae</taxon>
        <taxon>Streptophyta</taxon>
        <taxon>Embryophyta</taxon>
        <taxon>Tracheophyta</taxon>
        <taxon>Spermatophyta</taxon>
        <taxon>Magnoliopsida</taxon>
        <taxon>eudicotyledons</taxon>
        <taxon>Gunneridae</taxon>
        <taxon>Pentapetalae</taxon>
        <taxon>rosids</taxon>
        <taxon>fabids</taxon>
        <taxon>Fagales</taxon>
        <taxon>Fagaceae</taxon>
        <taxon>Fagus</taxon>
    </lineage>
</organism>
<dbReference type="Pfam" id="PF00179">
    <property type="entry name" value="UQ_con"/>
    <property type="match status" value="1"/>
</dbReference>
<keyword evidence="1" id="KW-0472">Membrane</keyword>
<dbReference type="Gene3D" id="3.10.110.10">
    <property type="entry name" value="Ubiquitin Conjugating Enzyme"/>
    <property type="match status" value="1"/>
</dbReference>
<dbReference type="PROSITE" id="PS50127">
    <property type="entry name" value="UBC_2"/>
    <property type="match status" value="1"/>
</dbReference>
<dbReference type="InterPro" id="IPR016135">
    <property type="entry name" value="UBQ-conjugating_enzyme/RWD"/>
</dbReference>
<evidence type="ECO:0000313" key="3">
    <source>
        <dbReference type="EMBL" id="SPD12001.1"/>
    </source>
</evidence>
<reference evidence="3" key="1">
    <citation type="submission" date="2018-02" db="EMBL/GenBank/DDBJ databases">
        <authorList>
            <person name="Cohen D.B."/>
            <person name="Kent A.D."/>
        </authorList>
    </citation>
    <scope>NUCLEOTIDE SEQUENCE</scope>
</reference>
<protein>
    <recommendedName>
        <fullName evidence="2">UBC core domain-containing protein</fullName>
    </recommendedName>
</protein>
<evidence type="ECO:0000259" key="2">
    <source>
        <dbReference type="PROSITE" id="PS50127"/>
    </source>
</evidence>
<feature type="transmembrane region" description="Helical" evidence="1">
    <location>
        <begin position="143"/>
        <end position="165"/>
    </location>
</feature>
<accession>A0A2N9HJX3</accession>
<dbReference type="SUPFAM" id="SSF54495">
    <property type="entry name" value="UBC-like"/>
    <property type="match status" value="1"/>
</dbReference>
<proteinExistence type="predicted"/>
<keyword evidence="1" id="KW-1133">Transmembrane helix</keyword>
<gene>
    <name evidence="3" type="ORF">FSB_LOCUS39883</name>
</gene>
<dbReference type="InterPro" id="IPR000608">
    <property type="entry name" value="UBC"/>
</dbReference>
<dbReference type="InterPro" id="IPR050113">
    <property type="entry name" value="Ub_conjugating_enzyme"/>
</dbReference>
<dbReference type="EMBL" id="OIVN01003546">
    <property type="protein sequence ID" value="SPD12001.1"/>
    <property type="molecule type" value="Genomic_DNA"/>
</dbReference>
<feature type="transmembrane region" description="Helical" evidence="1">
    <location>
        <begin position="222"/>
        <end position="249"/>
    </location>
</feature>
<feature type="domain" description="UBC core" evidence="2">
    <location>
        <begin position="4"/>
        <end position="50"/>
    </location>
</feature>